<comment type="caution">
    <text evidence="1">The sequence shown here is derived from an EMBL/GenBank/DDBJ whole genome shotgun (WGS) entry which is preliminary data.</text>
</comment>
<accession>A0A812CJG2</accession>
<dbReference type="AlphaFoldDB" id="A0A812CJG2"/>
<dbReference type="EMBL" id="CAHIKZ030001488">
    <property type="protein sequence ID" value="CAE1265733.1"/>
    <property type="molecule type" value="Genomic_DNA"/>
</dbReference>
<evidence type="ECO:0000313" key="2">
    <source>
        <dbReference type="Proteomes" id="UP000597762"/>
    </source>
</evidence>
<sequence length="277" mass="31975">MLFPGEKLFNSLLRDCLISFYMLFSWEKGFVPLLRGLSHSFYMLFPGEKALIPLLRDCLIYFTYSFSWRKAFNSSPSVTVSFILQALSWRKALIPLLRDCLIHCLIRDCLIHFTCSFLEKGLNSSFVLSHSFTCSFLKANSFVMSHSFYMFFPGALIPNDCLILIPVLIPSFVTLQHSFCALSGEKLWCSFPQRDRLIHLWMSFLLENFNSPLLRIVSFILLLFPGENFNSSLSLSPFRDCLIHFMLFPGKLNFLSLLRIVSHSFLSFLEGFNSLSL</sequence>
<reference evidence="1" key="1">
    <citation type="submission" date="2021-01" db="EMBL/GenBank/DDBJ databases">
        <authorList>
            <person name="Li R."/>
            <person name="Bekaert M."/>
        </authorList>
    </citation>
    <scope>NUCLEOTIDE SEQUENCE</scope>
    <source>
        <strain evidence="1">Farmed</strain>
    </source>
</reference>
<protein>
    <submittedName>
        <fullName evidence="1">Uncharacterized protein</fullName>
    </submittedName>
</protein>
<proteinExistence type="predicted"/>
<evidence type="ECO:0000313" key="1">
    <source>
        <dbReference type="EMBL" id="CAE1265733.1"/>
    </source>
</evidence>
<gene>
    <name evidence="1" type="ORF">SPHA_34824</name>
</gene>
<name>A0A812CJG2_ACAPH</name>
<keyword evidence="2" id="KW-1185">Reference proteome</keyword>
<dbReference type="Proteomes" id="UP000597762">
    <property type="component" value="Unassembled WGS sequence"/>
</dbReference>
<organism evidence="1 2">
    <name type="scientific">Acanthosepion pharaonis</name>
    <name type="common">Pharaoh cuttlefish</name>
    <name type="synonym">Sepia pharaonis</name>
    <dbReference type="NCBI Taxonomy" id="158019"/>
    <lineage>
        <taxon>Eukaryota</taxon>
        <taxon>Metazoa</taxon>
        <taxon>Spiralia</taxon>
        <taxon>Lophotrochozoa</taxon>
        <taxon>Mollusca</taxon>
        <taxon>Cephalopoda</taxon>
        <taxon>Coleoidea</taxon>
        <taxon>Decapodiformes</taxon>
        <taxon>Sepiida</taxon>
        <taxon>Sepiina</taxon>
        <taxon>Sepiidae</taxon>
        <taxon>Acanthosepion</taxon>
    </lineage>
</organism>